<dbReference type="HOGENOM" id="CLU_051328_0_0_0"/>
<keyword evidence="1" id="KW-0862">Zinc</keyword>
<dbReference type="GO" id="GO:0008270">
    <property type="term" value="F:zinc ion binding"/>
    <property type="evidence" value="ECO:0007669"/>
    <property type="project" value="UniProtKB-KW"/>
</dbReference>
<feature type="region of interest" description="Disordered" evidence="2">
    <location>
        <begin position="113"/>
        <end position="136"/>
    </location>
</feature>
<dbReference type="Pfam" id="PF04434">
    <property type="entry name" value="SWIM"/>
    <property type="match status" value="1"/>
</dbReference>
<sequence length="457" mass="49400">MSSLTAEQVMALAPDTSSAKAAGALSVPARWSGLGGNSRAAWGECQGSGKTPYQTQVDLSDLTARCSCPSRKFPCKHALGLLLLRSHDSSAFQDATPPAWVVEWLESRASRQQARAEKTARQDGDPSAKARRQEARDEKIRAGLEELGLWLRDLVRSGFVSLGTQPYRFWELMAARLVDAQAPGAARLVRELATVPASGEGWPERLLERLGRLHLLVEGYRRLETLPPDLQCELRSALGWNPDAASVLSGPAHSGPWAVVGQISEQEERLTVRRTWLSGPQGQEALILDFAHASTPLAPALPVGTVQDAELCFYPATLPLRALVRQQGSQRPWRGPPGHPDIPSALRRFAGALARNPWLERFPLTLQRVHVWPPGGRTAVWQVQDESGHSLSLPASFQGGWSLLAFSGGESVSLCGEWDGQTLSPLAVGNAQGWHALTTLGFSVDLPQETEAAGVSA</sequence>
<dbReference type="OrthoDB" id="9816340at2"/>
<proteinExistence type="predicted"/>
<dbReference type="KEGG" id="dpd:Deipe_2237"/>
<reference evidence="5" key="1">
    <citation type="submission" date="2012-03" db="EMBL/GenBank/DDBJ databases">
        <title>Complete sequence of chromosome of Deinococcus peraridilitoris DSM 19664.</title>
        <authorList>
            <person name="Lucas S."/>
            <person name="Copeland A."/>
            <person name="Lapidus A."/>
            <person name="Glavina del Rio T."/>
            <person name="Dalin E."/>
            <person name="Tice H."/>
            <person name="Bruce D."/>
            <person name="Goodwin L."/>
            <person name="Pitluck S."/>
            <person name="Peters L."/>
            <person name="Mikhailova N."/>
            <person name="Lu M."/>
            <person name="Kyrpides N."/>
            <person name="Mavromatis K."/>
            <person name="Ivanova N."/>
            <person name="Brettin T."/>
            <person name="Detter J.C."/>
            <person name="Han C."/>
            <person name="Larimer F."/>
            <person name="Land M."/>
            <person name="Hauser L."/>
            <person name="Markowitz V."/>
            <person name="Cheng J.-F."/>
            <person name="Hugenholtz P."/>
            <person name="Woyke T."/>
            <person name="Wu D."/>
            <person name="Pukall R."/>
            <person name="Steenblock K."/>
            <person name="Brambilla E."/>
            <person name="Klenk H.-P."/>
            <person name="Eisen J.A."/>
        </authorList>
    </citation>
    <scope>NUCLEOTIDE SEQUENCE [LARGE SCALE GENOMIC DNA]</scope>
    <source>
        <strain evidence="5">DSM 19664 / LMG 22246 / CIP 109416 / KR-200</strain>
    </source>
</reference>
<dbReference type="EMBL" id="CP003382">
    <property type="protein sequence ID" value="AFZ67721.1"/>
    <property type="molecule type" value="Genomic_DNA"/>
</dbReference>
<evidence type="ECO:0000313" key="5">
    <source>
        <dbReference type="Proteomes" id="UP000010467"/>
    </source>
</evidence>
<protein>
    <recommendedName>
        <fullName evidence="3">SWIM-type domain-containing protein</fullName>
    </recommendedName>
</protein>
<feature type="domain" description="SWIM-type" evidence="3">
    <location>
        <begin position="53"/>
        <end position="86"/>
    </location>
</feature>
<evidence type="ECO:0000313" key="4">
    <source>
        <dbReference type="EMBL" id="AFZ67721.1"/>
    </source>
</evidence>
<name>L0A1L4_DEIPD</name>
<dbReference type="PROSITE" id="PS50966">
    <property type="entry name" value="ZF_SWIM"/>
    <property type="match status" value="1"/>
</dbReference>
<evidence type="ECO:0000256" key="2">
    <source>
        <dbReference type="SAM" id="MobiDB-lite"/>
    </source>
</evidence>
<dbReference type="RefSeq" id="WP_015236024.1">
    <property type="nucleotide sequence ID" value="NC_019793.1"/>
</dbReference>
<dbReference type="STRING" id="937777.Deipe_2237"/>
<dbReference type="InterPro" id="IPR007527">
    <property type="entry name" value="Znf_SWIM"/>
</dbReference>
<gene>
    <name evidence="4" type="ordered locus">Deipe_2237</name>
</gene>
<keyword evidence="1" id="KW-0479">Metal-binding</keyword>
<evidence type="ECO:0000259" key="3">
    <source>
        <dbReference type="PROSITE" id="PS50966"/>
    </source>
</evidence>
<evidence type="ECO:0000256" key="1">
    <source>
        <dbReference type="PROSITE-ProRule" id="PRU00325"/>
    </source>
</evidence>
<keyword evidence="1" id="KW-0863">Zinc-finger</keyword>
<keyword evidence="5" id="KW-1185">Reference proteome</keyword>
<dbReference type="PATRIC" id="fig|937777.3.peg.2241"/>
<organism evidence="4 5">
    <name type="scientific">Deinococcus peraridilitoris (strain DSM 19664 / LMG 22246 / CIP 109416 / KR-200)</name>
    <dbReference type="NCBI Taxonomy" id="937777"/>
    <lineage>
        <taxon>Bacteria</taxon>
        <taxon>Thermotogati</taxon>
        <taxon>Deinococcota</taxon>
        <taxon>Deinococci</taxon>
        <taxon>Deinococcales</taxon>
        <taxon>Deinococcaceae</taxon>
        <taxon>Deinococcus</taxon>
    </lineage>
</organism>
<accession>L0A1L4</accession>
<dbReference type="Proteomes" id="UP000010467">
    <property type="component" value="Chromosome"/>
</dbReference>
<dbReference type="AlphaFoldDB" id="L0A1L4"/>
<dbReference type="eggNOG" id="COG4715">
    <property type="taxonomic scope" value="Bacteria"/>
</dbReference>